<evidence type="ECO:0000256" key="5">
    <source>
        <dbReference type="ARBA" id="ARBA00023136"/>
    </source>
</evidence>
<reference evidence="9 10" key="1">
    <citation type="submission" date="2018-11" db="EMBL/GenBank/DDBJ databases">
        <title>Genome sequence of Saitozyma podzolica DSM 27192.</title>
        <authorList>
            <person name="Aliyu H."/>
            <person name="Gorte O."/>
            <person name="Ochsenreither K."/>
        </authorList>
    </citation>
    <scope>NUCLEOTIDE SEQUENCE [LARGE SCALE GENOMIC DNA]</scope>
    <source>
        <strain evidence="9 10">DSM 27192</strain>
    </source>
</reference>
<dbReference type="SUPFAM" id="SSF161111">
    <property type="entry name" value="Cation efflux protein transmembrane domain-like"/>
    <property type="match status" value="1"/>
</dbReference>
<dbReference type="EMBL" id="RSCD01000021">
    <property type="protein sequence ID" value="RSH85134.1"/>
    <property type="molecule type" value="Genomic_DNA"/>
</dbReference>
<accession>A0A427Y1W3</accession>
<dbReference type="NCBIfam" id="TIGR01297">
    <property type="entry name" value="CDF"/>
    <property type="match status" value="1"/>
</dbReference>
<organism evidence="9 10">
    <name type="scientific">Saitozyma podzolica</name>
    <dbReference type="NCBI Taxonomy" id="1890683"/>
    <lineage>
        <taxon>Eukaryota</taxon>
        <taxon>Fungi</taxon>
        <taxon>Dikarya</taxon>
        <taxon>Basidiomycota</taxon>
        <taxon>Agaricomycotina</taxon>
        <taxon>Tremellomycetes</taxon>
        <taxon>Tremellales</taxon>
        <taxon>Trimorphomycetaceae</taxon>
        <taxon>Saitozyma</taxon>
    </lineage>
</organism>
<protein>
    <submittedName>
        <fullName evidence="9">Uncharacterized protein</fullName>
    </submittedName>
</protein>
<feature type="domain" description="Cation efflux protein transmembrane" evidence="7">
    <location>
        <begin position="259"/>
        <end position="350"/>
    </location>
</feature>
<keyword evidence="2" id="KW-0813">Transport</keyword>
<dbReference type="InterPro" id="IPR050291">
    <property type="entry name" value="CDF_Transporter"/>
</dbReference>
<keyword evidence="5" id="KW-0472">Membrane</keyword>
<feature type="region of interest" description="Disordered" evidence="6">
    <location>
        <begin position="1"/>
        <end position="57"/>
    </location>
</feature>
<name>A0A427Y1W3_9TREE</name>
<dbReference type="GO" id="GO:0016020">
    <property type="term" value="C:membrane"/>
    <property type="evidence" value="ECO:0007669"/>
    <property type="project" value="UniProtKB-SubCell"/>
</dbReference>
<keyword evidence="3" id="KW-0812">Transmembrane</keyword>
<feature type="compositionally biased region" description="Basic and acidic residues" evidence="6">
    <location>
        <begin position="37"/>
        <end position="57"/>
    </location>
</feature>
<dbReference type="GO" id="GO:0030003">
    <property type="term" value="P:intracellular monoatomic cation homeostasis"/>
    <property type="evidence" value="ECO:0007669"/>
    <property type="project" value="UniProtKB-ARBA"/>
</dbReference>
<dbReference type="InterPro" id="IPR027469">
    <property type="entry name" value="Cation_efflux_TMD_sf"/>
</dbReference>
<dbReference type="PANTHER" id="PTHR43840:SF15">
    <property type="entry name" value="MITOCHONDRIAL METAL TRANSPORTER 1-RELATED"/>
    <property type="match status" value="1"/>
</dbReference>
<evidence type="ECO:0000313" key="10">
    <source>
        <dbReference type="Proteomes" id="UP000279259"/>
    </source>
</evidence>
<dbReference type="InterPro" id="IPR027470">
    <property type="entry name" value="Cation_efflux_CTD"/>
</dbReference>
<evidence type="ECO:0000259" key="8">
    <source>
        <dbReference type="Pfam" id="PF16916"/>
    </source>
</evidence>
<dbReference type="Gene3D" id="3.30.70.1350">
    <property type="entry name" value="Cation efflux protein, cytoplasmic domain"/>
    <property type="match status" value="1"/>
</dbReference>
<evidence type="ECO:0000256" key="6">
    <source>
        <dbReference type="SAM" id="MobiDB-lite"/>
    </source>
</evidence>
<feature type="compositionally biased region" description="Low complexity" evidence="6">
    <location>
        <begin position="19"/>
        <end position="35"/>
    </location>
</feature>
<dbReference type="GO" id="GO:0008324">
    <property type="term" value="F:monoatomic cation transmembrane transporter activity"/>
    <property type="evidence" value="ECO:0007669"/>
    <property type="project" value="InterPro"/>
</dbReference>
<gene>
    <name evidence="9" type="ORF">EHS25_004941</name>
</gene>
<sequence>MYRRSTSKAGPSSDKGTPSTSHNHNHSTASTASSSKGKHDHDHDHDHSGDENEHEHEHGGLFHTHAHDHSEGAEQILNAFKSGHLDRGTKITLLGLGSNVALTATKGLAGLWMNSASLLAEAGHSLSDLLGDFVTLATWRISRKAPTDKYPWGYSKFETFGTLSVSIILVGGAIGIGLHSYHLLLQTLLPYLETLPPGSTLSNLGHYLPASVPSPLLELFHSHGPSALPHDHDHGAGVAADAAAAAHDHGVSGAILNPHAAWFALASVLVKEWLYRLTNKVAAEEHSPVLKANAWHHRADAMTSLVALASILGSSFGGYTFLDPVGGLIVSGFILQQGAMLSKVALLELLDAGVDSKTQRNIESAVERLVDGEQLLGVRNVRGVKSGGQTQLDLTISVPAEMTVRESHSVEQMVRDTVLKARKDVREVKIHVHGEEEAEREQRLNGAVKREEKNGEGGPKSDFGADGC</sequence>
<dbReference type="GO" id="GO:0098771">
    <property type="term" value="P:inorganic ion homeostasis"/>
    <property type="evidence" value="ECO:0007669"/>
    <property type="project" value="UniProtKB-ARBA"/>
</dbReference>
<dbReference type="Pfam" id="PF16916">
    <property type="entry name" value="ZT_dimer"/>
    <property type="match status" value="1"/>
</dbReference>
<dbReference type="InterPro" id="IPR036837">
    <property type="entry name" value="Cation_efflux_CTD_sf"/>
</dbReference>
<keyword evidence="10" id="KW-1185">Reference proteome</keyword>
<dbReference type="SUPFAM" id="SSF160240">
    <property type="entry name" value="Cation efflux protein cytoplasmic domain-like"/>
    <property type="match status" value="1"/>
</dbReference>
<feature type="compositionally biased region" description="Polar residues" evidence="6">
    <location>
        <begin position="7"/>
        <end position="18"/>
    </location>
</feature>
<evidence type="ECO:0000256" key="4">
    <source>
        <dbReference type="ARBA" id="ARBA00022989"/>
    </source>
</evidence>
<dbReference type="Gene3D" id="1.20.1510.10">
    <property type="entry name" value="Cation efflux protein transmembrane domain"/>
    <property type="match status" value="1"/>
</dbReference>
<feature type="domain" description="Cation efflux protein transmembrane" evidence="7">
    <location>
        <begin position="94"/>
        <end position="185"/>
    </location>
</feature>
<comment type="subcellular location">
    <subcellularLocation>
        <location evidence="1">Membrane</location>
        <topology evidence="1">Multi-pass membrane protein</topology>
    </subcellularLocation>
</comment>
<feature type="region of interest" description="Disordered" evidence="6">
    <location>
        <begin position="432"/>
        <end position="468"/>
    </location>
</feature>
<dbReference type="InterPro" id="IPR058533">
    <property type="entry name" value="Cation_efflux_TM"/>
</dbReference>
<evidence type="ECO:0000256" key="2">
    <source>
        <dbReference type="ARBA" id="ARBA00022448"/>
    </source>
</evidence>
<dbReference type="AlphaFoldDB" id="A0A427Y1W3"/>
<feature type="domain" description="Cation efflux protein cytoplasmic" evidence="8">
    <location>
        <begin position="358"/>
        <end position="432"/>
    </location>
</feature>
<dbReference type="Proteomes" id="UP000279259">
    <property type="component" value="Unassembled WGS sequence"/>
</dbReference>
<evidence type="ECO:0000256" key="1">
    <source>
        <dbReference type="ARBA" id="ARBA00004141"/>
    </source>
</evidence>
<evidence type="ECO:0000259" key="7">
    <source>
        <dbReference type="Pfam" id="PF01545"/>
    </source>
</evidence>
<dbReference type="Pfam" id="PF01545">
    <property type="entry name" value="Cation_efflux"/>
    <property type="match status" value="2"/>
</dbReference>
<dbReference type="PANTHER" id="PTHR43840">
    <property type="entry name" value="MITOCHONDRIAL METAL TRANSPORTER 1-RELATED"/>
    <property type="match status" value="1"/>
</dbReference>
<evidence type="ECO:0000256" key="3">
    <source>
        <dbReference type="ARBA" id="ARBA00022692"/>
    </source>
</evidence>
<comment type="caution">
    <text evidence="9">The sequence shown here is derived from an EMBL/GenBank/DDBJ whole genome shotgun (WGS) entry which is preliminary data.</text>
</comment>
<dbReference type="OrthoDB" id="435980at2759"/>
<dbReference type="STRING" id="1890683.A0A427Y1W3"/>
<feature type="compositionally biased region" description="Basic and acidic residues" evidence="6">
    <location>
        <begin position="432"/>
        <end position="455"/>
    </location>
</feature>
<evidence type="ECO:0000313" key="9">
    <source>
        <dbReference type="EMBL" id="RSH85134.1"/>
    </source>
</evidence>
<dbReference type="InterPro" id="IPR002524">
    <property type="entry name" value="Cation_efflux"/>
</dbReference>
<proteinExistence type="predicted"/>
<keyword evidence="4" id="KW-1133">Transmembrane helix</keyword>